<dbReference type="Gene3D" id="2.60.120.10">
    <property type="entry name" value="Jelly Rolls"/>
    <property type="match status" value="1"/>
</dbReference>
<reference evidence="3" key="1">
    <citation type="journal article" date="2014" name="Int. J. Syst. Evol. Microbiol.">
        <title>Complete genome sequence of Corynebacterium casei LMG S-19264T (=DSM 44701T), isolated from a smear-ripened cheese.</title>
        <authorList>
            <consortium name="US DOE Joint Genome Institute (JGI-PGF)"/>
            <person name="Walter F."/>
            <person name="Albersmeier A."/>
            <person name="Kalinowski J."/>
            <person name="Ruckert C."/>
        </authorList>
    </citation>
    <scope>NUCLEOTIDE SEQUENCE</scope>
    <source>
        <strain evidence="3">CGMCC 1.12827</strain>
    </source>
</reference>
<reference evidence="3" key="2">
    <citation type="submission" date="2020-09" db="EMBL/GenBank/DDBJ databases">
        <authorList>
            <person name="Sun Q."/>
            <person name="Zhou Y."/>
        </authorList>
    </citation>
    <scope>NUCLEOTIDE SEQUENCE</scope>
    <source>
        <strain evidence="3">CGMCC 1.12827</strain>
    </source>
</reference>
<protein>
    <submittedName>
        <fullName evidence="3">Cupin</fullName>
    </submittedName>
</protein>
<evidence type="ECO:0000259" key="2">
    <source>
        <dbReference type="Pfam" id="PF06172"/>
    </source>
</evidence>
<proteinExistence type="predicted"/>
<evidence type="ECO:0000256" key="1">
    <source>
        <dbReference type="SAM" id="MobiDB-lite"/>
    </source>
</evidence>
<keyword evidence="4" id="KW-1185">Reference proteome</keyword>
<feature type="domain" description="DUF985" evidence="2">
    <location>
        <begin position="24"/>
        <end position="163"/>
    </location>
</feature>
<dbReference type="InterPro" id="IPR039935">
    <property type="entry name" value="YML079W-like"/>
</dbReference>
<dbReference type="EMBL" id="BMGC01000004">
    <property type="protein sequence ID" value="GGB23252.1"/>
    <property type="molecule type" value="Genomic_DNA"/>
</dbReference>
<name>A0A916SZB4_9ACTN</name>
<dbReference type="InterPro" id="IPR009327">
    <property type="entry name" value="Cupin_DUF985"/>
</dbReference>
<gene>
    <name evidence="3" type="ORF">GCM10011489_09320</name>
</gene>
<accession>A0A916SZB4</accession>
<sequence length="164" mass="17759">MTDDLDGENRPASDDERTARLPDWAHGLDLRPHPEGGWFRQTWVSDVTVPTSILPDGYEAPRASATAILFLLLPDEQSAWHRVRGAEIWLYHRGAPVELSIGGGAAAPGRAHTVRLGPDLAAGDRPQFVIAPGEWQRARPAGDEASLVTCVVSPGFDFADFVLA</sequence>
<dbReference type="RefSeq" id="WP_188585419.1">
    <property type="nucleotide sequence ID" value="NZ_BMGC01000004.1"/>
</dbReference>
<organism evidence="3 4">
    <name type="scientific">Gordonia jinhuaensis</name>
    <dbReference type="NCBI Taxonomy" id="1517702"/>
    <lineage>
        <taxon>Bacteria</taxon>
        <taxon>Bacillati</taxon>
        <taxon>Actinomycetota</taxon>
        <taxon>Actinomycetes</taxon>
        <taxon>Mycobacteriales</taxon>
        <taxon>Gordoniaceae</taxon>
        <taxon>Gordonia</taxon>
    </lineage>
</organism>
<feature type="compositionally biased region" description="Basic and acidic residues" evidence="1">
    <location>
        <begin position="7"/>
        <end position="20"/>
    </location>
</feature>
<evidence type="ECO:0000313" key="3">
    <source>
        <dbReference type="EMBL" id="GGB23252.1"/>
    </source>
</evidence>
<dbReference type="PANTHER" id="PTHR33387">
    <property type="entry name" value="RMLC-LIKE JELLY ROLL FOLD PROTEIN"/>
    <property type="match status" value="1"/>
</dbReference>
<dbReference type="Proteomes" id="UP000621454">
    <property type="component" value="Unassembled WGS sequence"/>
</dbReference>
<evidence type="ECO:0000313" key="4">
    <source>
        <dbReference type="Proteomes" id="UP000621454"/>
    </source>
</evidence>
<dbReference type="AlphaFoldDB" id="A0A916SZB4"/>
<feature type="region of interest" description="Disordered" evidence="1">
    <location>
        <begin position="1"/>
        <end position="21"/>
    </location>
</feature>
<dbReference type="InterPro" id="IPR011051">
    <property type="entry name" value="RmlC_Cupin_sf"/>
</dbReference>
<dbReference type="CDD" id="cd06121">
    <property type="entry name" value="cupin_YML079wp"/>
    <property type="match status" value="1"/>
</dbReference>
<dbReference type="Pfam" id="PF06172">
    <property type="entry name" value="Cupin_5"/>
    <property type="match status" value="1"/>
</dbReference>
<comment type="caution">
    <text evidence="3">The sequence shown here is derived from an EMBL/GenBank/DDBJ whole genome shotgun (WGS) entry which is preliminary data.</text>
</comment>
<dbReference type="SUPFAM" id="SSF51182">
    <property type="entry name" value="RmlC-like cupins"/>
    <property type="match status" value="1"/>
</dbReference>
<dbReference type="PANTHER" id="PTHR33387:SF3">
    <property type="entry name" value="DUF985 DOMAIN-CONTAINING PROTEIN"/>
    <property type="match status" value="1"/>
</dbReference>
<dbReference type="InterPro" id="IPR014710">
    <property type="entry name" value="RmlC-like_jellyroll"/>
</dbReference>